<dbReference type="InterPro" id="IPR050248">
    <property type="entry name" value="Polysacc_deacetylase_ArnD"/>
</dbReference>
<dbReference type="InterPro" id="IPR002509">
    <property type="entry name" value="NODB_dom"/>
</dbReference>
<keyword evidence="1" id="KW-0479">Metal-binding</keyword>
<proteinExistence type="predicted"/>
<sequence length="322" mass="35460">MATVQALVVPLFRQRRFELVHRLRLQHGLLRQLVFQQFLLQLELRRKQLFLTRRSCLTRPAESSFAPGCGRCQPEAVITGSPFRPCRRPRPVTAAIAVLAALSAVLAVCAAPASAAAGYDAERCGNTSGRVLLTLDDWSVEDPDRAVRAGSFLRGRGVRAAFFLVNHHAERHPHIAVTLRRQGHWVGNHSYSHPHLPALSEKAAREEIRSGLRSTLLRPPFGDYGPRETALAAELGYRICTWTLDTLDWEKTGGQFPGPEVLRARVRQAPAAAKRSGVVLGHLFTRFPDALPGIVDDLHDQGYGLCRNGGPTTASIPDPLDC</sequence>
<feature type="domain" description="NodB homology" evidence="3">
    <location>
        <begin position="129"/>
        <end position="306"/>
    </location>
</feature>
<dbReference type="SUPFAM" id="SSF88713">
    <property type="entry name" value="Glycoside hydrolase/deacetylase"/>
    <property type="match status" value="1"/>
</dbReference>
<evidence type="ECO:0000313" key="5">
    <source>
        <dbReference type="Proteomes" id="UP001519291"/>
    </source>
</evidence>
<accession>A0ABS4YD97</accession>
<keyword evidence="5" id="KW-1185">Reference proteome</keyword>
<name>A0ABS4YD97_9ACTN</name>
<evidence type="ECO:0000256" key="1">
    <source>
        <dbReference type="ARBA" id="ARBA00022723"/>
    </source>
</evidence>
<dbReference type="CDD" id="cd10917">
    <property type="entry name" value="CE4_NodB_like_6s_7s"/>
    <property type="match status" value="1"/>
</dbReference>
<dbReference type="Gene3D" id="3.20.20.370">
    <property type="entry name" value="Glycoside hydrolase/deacetylase"/>
    <property type="match status" value="1"/>
</dbReference>
<dbReference type="PANTHER" id="PTHR10587:SF133">
    <property type="entry name" value="CHITIN DEACETYLASE 1-RELATED"/>
    <property type="match status" value="1"/>
</dbReference>
<dbReference type="EMBL" id="JAGIOH010000001">
    <property type="protein sequence ID" value="MBP2406699.1"/>
    <property type="molecule type" value="Genomic_DNA"/>
</dbReference>
<keyword evidence="2" id="KW-0378">Hydrolase</keyword>
<reference evidence="4 5" key="1">
    <citation type="submission" date="2021-03" db="EMBL/GenBank/DDBJ databases">
        <title>Sequencing the genomes of 1000 actinobacteria strains.</title>
        <authorList>
            <person name="Klenk H.-P."/>
        </authorList>
    </citation>
    <scope>NUCLEOTIDE SEQUENCE [LARGE SCALE GENOMIC DNA]</scope>
    <source>
        <strain evidence="4 5">DSM 41480</strain>
    </source>
</reference>
<evidence type="ECO:0000256" key="2">
    <source>
        <dbReference type="ARBA" id="ARBA00022801"/>
    </source>
</evidence>
<evidence type="ECO:0000313" key="4">
    <source>
        <dbReference type="EMBL" id="MBP2406699.1"/>
    </source>
</evidence>
<dbReference type="Proteomes" id="UP001519291">
    <property type="component" value="Unassembled WGS sequence"/>
</dbReference>
<dbReference type="PROSITE" id="PS51677">
    <property type="entry name" value="NODB"/>
    <property type="match status" value="1"/>
</dbReference>
<comment type="caution">
    <text evidence="4">The sequence shown here is derived from an EMBL/GenBank/DDBJ whole genome shotgun (WGS) entry which is preliminary data.</text>
</comment>
<organism evidence="4 5">
    <name type="scientific">Streptomyces syringium</name>
    <dbReference type="NCBI Taxonomy" id="76729"/>
    <lineage>
        <taxon>Bacteria</taxon>
        <taxon>Bacillati</taxon>
        <taxon>Actinomycetota</taxon>
        <taxon>Actinomycetes</taxon>
        <taxon>Kitasatosporales</taxon>
        <taxon>Streptomycetaceae</taxon>
        <taxon>Streptomyces</taxon>
    </lineage>
</organism>
<protein>
    <submittedName>
        <fullName evidence="4">Peptidoglycan/xylan/chitin deacetylase (PgdA/CDA1 family)</fullName>
    </submittedName>
</protein>
<dbReference type="Pfam" id="PF01522">
    <property type="entry name" value="Polysacc_deac_1"/>
    <property type="match status" value="1"/>
</dbReference>
<dbReference type="InterPro" id="IPR011330">
    <property type="entry name" value="Glyco_hydro/deAcase_b/a-brl"/>
</dbReference>
<evidence type="ECO:0000259" key="3">
    <source>
        <dbReference type="PROSITE" id="PS51677"/>
    </source>
</evidence>
<gene>
    <name evidence="4" type="ORF">JO379_006168</name>
</gene>
<dbReference type="PANTHER" id="PTHR10587">
    <property type="entry name" value="GLYCOSYL TRANSFERASE-RELATED"/>
    <property type="match status" value="1"/>
</dbReference>